<keyword evidence="11" id="KW-1185">Reference proteome</keyword>
<feature type="transmembrane region" description="Helical" evidence="6">
    <location>
        <begin position="279"/>
        <end position="299"/>
    </location>
</feature>
<feature type="transmembrane region" description="Helical" evidence="6">
    <location>
        <begin position="131"/>
        <end position="151"/>
    </location>
</feature>
<evidence type="ECO:0000313" key="9">
    <source>
        <dbReference type="EMBL" id="WJW68025.1"/>
    </source>
</evidence>
<reference evidence="9" key="2">
    <citation type="journal article" date="2024" name="Nature">
        <title>Anoxygenic phototroph of the Chloroflexota uses a type I reaction centre.</title>
        <authorList>
            <person name="Tsuji J.M."/>
            <person name="Shaw N.A."/>
            <person name="Nagashima S."/>
            <person name="Venkiteswaran J.J."/>
            <person name="Schiff S.L."/>
            <person name="Watanabe T."/>
            <person name="Fukui M."/>
            <person name="Hanada S."/>
            <person name="Tank M."/>
            <person name="Neufeld J.D."/>
        </authorList>
    </citation>
    <scope>NUCLEOTIDE SEQUENCE</scope>
    <source>
        <strain evidence="9">L227-S17</strain>
    </source>
</reference>
<dbReference type="GO" id="GO:0005886">
    <property type="term" value="C:plasma membrane"/>
    <property type="evidence" value="ECO:0007669"/>
    <property type="project" value="UniProtKB-SubCell"/>
</dbReference>
<organism evidence="8 10">
    <name type="scientific">Candidatus Chlorohelix allophototropha</name>
    <dbReference type="NCBI Taxonomy" id="3003348"/>
    <lineage>
        <taxon>Bacteria</taxon>
        <taxon>Bacillati</taxon>
        <taxon>Chloroflexota</taxon>
        <taxon>Chloroflexia</taxon>
        <taxon>Candidatus Chloroheliales</taxon>
        <taxon>Candidatus Chloroheliaceae</taxon>
        <taxon>Candidatus Chlorohelix</taxon>
    </lineage>
</organism>
<dbReference type="Proteomes" id="UP000521676">
    <property type="component" value="Unassembled WGS sequence"/>
</dbReference>
<feature type="transmembrane region" description="Helical" evidence="6">
    <location>
        <begin position="6"/>
        <end position="26"/>
    </location>
</feature>
<keyword evidence="4 6" id="KW-1133">Transmembrane helix</keyword>
<evidence type="ECO:0000313" key="11">
    <source>
        <dbReference type="Proteomes" id="UP001431572"/>
    </source>
</evidence>
<accession>A0A8T7M7M5</accession>
<feature type="domain" description="Type II secretion system protein GspF" evidence="7">
    <location>
        <begin position="170"/>
        <end position="295"/>
    </location>
</feature>
<dbReference type="PANTHER" id="PTHR35007:SF2">
    <property type="entry name" value="PILUS ASSEMBLE PROTEIN"/>
    <property type="match status" value="1"/>
</dbReference>
<evidence type="ECO:0000256" key="4">
    <source>
        <dbReference type="ARBA" id="ARBA00022989"/>
    </source>
</evidence>
<evidence type="ECO:0000313" key="8">
    <source>
        <dbReference type="EMBL" id="NWJ48084.1"/>
    </source>
</evidence>
<evidence type="ECO:0000256" key="5">
    <source>
        <dbReference type="ARBA" id="ARBA00023136"/>
    </source>
</evidence>
<feature type="transmembrane region" description="Helical" evidence="6">
    <location>
        <begin position="104"/>
        <end position="125"/>
    </location>
</feature>
<dbReference type="AlphaFoldDB" id="A0A8T7M7M5"/>
<dbReference type="InterPro" id="IPR018076">
    <property type="entry name" value="T2SS_GspF_dom"/>
</dbReference>
<evidence type="ECO:0000313" key="10">
    <source>
        <dbReference type="Proteomes" id="UP000521676"/>
    </source>
</evidence>
<keyword evidence="3 6" id="KW-0812">Transmembrane</keyword>
<sequence>MQGILPVIIGVLVIGIAMALAAYFILRRNRPDLVEQRLAEYIEKPVSLETLELEQPFRDRVIRPIIAFFARIVSSFTPNATQDRLRQNLAIAGNPNNMTPADFLGIRLLSAFLVGGLIGILLFLANTPMTWRILGPVIFFVLGFMLPVYWLGGKMKKRRRAILRALPDAIDLLTICVEAGLGFDQALLRVTEKWDNELGKEFKRMLAEQRVGKTRRDALKELAIRCDVQELSVFVASIVQADQLGVSMTKVLRIQADQMRIRRRQLAEELAHKAPIKMLFPMAFLILPTIYIVILGPVIPTVAKAMGFNVE</sequence>
<dbReference type="RefSeq" id="WP_341469929.1">
    <property type="nucleotide sequence ID" value="NZ_CP128400.1"/>
</dbReference>
<evidence type="ECO:0000256" key="6">
    <source>
        <dbReference type="SAM" id="Phobius"/>
    </source>
</evidence>
<evidence type="ECO:0000256" key="2">
    <source>
        <dbReference type="ARBA" id="ARBA00022475"/>
    </source>
</evidence>
<name>A0A8T7M7M5_9CHLR</name>
<protein>
    <submittedName>
        <fullName evidence="8">Type II secretion system F family protein</fullName>
    </submittedName>
</protein>
<evidence type="ECO:0000256" key="3">
    <source>
        <dbReference type="ARBA" id="ARBA00022692"/>
    </source>
</evidence>
<proteinExistence type="predicted"/>
<dbReference type="EMBL" id="CP128400">
    <property type="protein sequence ID" value="WJW68025.1"/>
    <property type="molecule type" value="Genomic_DNA"/>
</dbReference>
<dbReference type="Pfam" id="PF00482">
    <property type="entry name" value="T2SSF"/>
    <property type="match status" value="1"/>
</dbReference>
<evidence type="ECO:0000256" key="1">
    <source>
        <dbReference type="ARBA" id="ARBA00004651"/>
    </source>
</evidence>
<dbReference type="EMBL" id="JACATZ010000003">
    <property type="protein sequence ID" value="NWJ48084.1"/>
    <property type="molecule type" value="Genomic_DNA"/>
</dbReference>
<dbReference type="PANTHER" id="PTHR35007">
    <property type="entry name" value="INTEGRAL MEMBRANE PROTEIN-RELATED"/>
    <property type="match status" value="1"/>
</dbReference>
<comment type="subcellular location">
    <subcellularLocation>
        <location evidence="1">Cell membrane</location>
        <topology evidence="1">Multi-pass membrane protein</topology>
    </subcellularLocation>
</comment>
<evidence type="ECO:0000259" key="7">
    <source>
        <dbReference type="Pfam" id="PF00482"/>
    </source>
</evidence>
<keyword evidence="5 6" id="KW-0472">Membrane</keyword>
<dbReference type="Proteomes" id="UP001431572">
    <property type="component" value="Chromosome 2"/>
</dbReference>
<gene>
    <name evidence="8" type="ORF">HXX08_19690</name>
    <name evidence="9" type="ORF">OZ401_003620</name>
</gene>
<keyword evidence="2" id="KW-1003">Cell membrane</keyword>
<reference evidence="8 10" key="1">
    <citation type="submission" date="2020-06" db="EMBL/GenBank/DDBJ databases">
        <title>Anoxygenic phototrophic Chloroflexota member uses a Type I reaction center.</title>
        <authorList>
            <person name="Tsuji J.M."/>
            <person name="Shaw N.A."/>
            <person name="Nagashima S."/>
            <person name="Venkiteswaran J."/>
            <person name="Schiff S.L."/>
            <person name="Hanada S."/>
            <person name="Tank M."/>
            <person name="Neufeld J.D."/>
        </authorList>
    </citation>
    <scope>NUCLEOTIDE SEQUENCE [LARGE SCALE GENOMIC DNA]</scope>
    <source>
        <strain evidence="8">L227-S17</strain>
    </source>
</reference>